<evidence type="ECO:0000313" key="6">
    <source>
        <dbReference type="Proteomes" id="UP001054857"/>
    </source>
</evidence>
<feature type="domain" description="PAS" evidence="4">
    <location>
        <begin position="4"/>
        <end position="52"/>
    </location>
</feature>
<keyword evidence="1" id="KW-0600">Photoreceptor protein</keyword>
<dbReference type="GO" id="GO:0009881">
    <property type="term" value="F:photoreceptor activity"/>
    <property type="evidence" value="ECO:0007669"/>
    <property type="project" value="UniProtKB-KW"/>
</dbReference>
<sequence>MTSRIEGAFDALEDGLCVFESASGRLLHANAAYRRLLPTPQLQAHWGDWLEPECRRDAEAAVESNGRHTVALMHRLPNGEAARLELTVSRLAPGDSCMARVKHLATPVQHPEAQPPHQPTTPPTTDSNTLLASAAGLFGCCPQPLCIVALQQPLQHQALQQPHQQQQRHQPEQQQEQQSVHRPSQLLPPPQAPGEHPHGHTPTAAASCPPAELLRDPNDAYGTLLYHNEAMLHLAGGDPQLLRSAGLGLLLLRRRRQPLPPSAACTASCSSSGSTAAGGGLDSCSRGAAGDEAVEREWEEEEQAG</sequence>
<dbReference type="Pfam" id="PF13188">
    <property type="entry name" value="PAS_8"/>
    <property type="match status" value="1"/>
</dbReference>
<keyword evidence="1" id="KW-0675">Receptor</keyword>
<keyword evidence="2" id="KW-0716">Sensory transduction</keyword>
<dbReference type="InterPro" id="IPR000014">
    <property type="entry name" value="PAS"/>
</dbReference>
<dbReference type="InterPro" id="IPR035965">
    <property type="entry name" value="PAS-like_dom_sf"/>
</dbReference>
<feature type="region of interest" description="Disordered" evidence="3">
    <location>
        <begin position="159"/>
        <end position="214"/>
    </location>
</feature>
<feature type="region of interest" description="Disordered" evidence="3">
    <location>
        <begin position="260"/>
        <end position="305"/>
    </location>
</feature>
<gene>
    <name evidence="5" type="ORF">Agub_g9247</name>
</gene>
<protein>
    <recommendedName>
        <fullName evidence="4">PAS domain-containing protein</fullName>
    </recommendedName>
</protein>
<keyword evidence="1" id="KW-0157">Chromophore</keyword>
<evidence type="ECO:0000256" key="3">
    <source>
        <dbReference type="SAM" id="MobiDB-lite"/>
    </source>
</evidence>
<evidence type="ECO:0000259" key="4">
    <source>
        <dbReference type="Pfam" id="PF13188"/>
    </source>
</evidence>
<feature type="non-terminal residue" evidence="5">
    <location>
        <position position="305"/>
    </location>
</feature>
<feature type="region of interest" description="Disordered" evidence="3">
    <location>
        <begin position="107"/>
        <end position="129"/>
    </location>
</feature>
<dbReference type="SUPFAM" id="SSF55785">
    <property type="entry name" value="PYP-like sensor domain (PAS domain)"/>
    <property type="match status" value="1"/>
</dbReference>
<evidence type="ECO:0000313" key="5">
    <source>
        <dbReference type="EMBL" id="GFR47529.1"/>
    </source>
</evidence>
<dbReference type="AlphaFoldDB" id="A0AAD3DUU4"/>
<name>A0AAD3DUU4_9CHLO</name>
<organism evidence="5 6">
    <name type="scientific">Astrephomene gubernaculifera</name>
    <dbReference type="NCBI Taxonomy" id="47775"/>
    <lineage>
        <taxon>Eukaryota</taxon>
        <taxon>Viridiplantae</taxon>
        <taxon>Chlorophyta</taxon>
        <taxon>core chlorophytes</taxon>
        <taxon>Chlorophyceae</taxon>
        <taxon>CS clade</taxon>
        <taxon>Chlamydomonadales</taxon>
        <taxon>Astrephomenaceae</taxon>
        <taxon>Astrephomene</taxon>
    </lineage>
</organism>
<comment type="caution">
    <text evidence="5">The sequence shown here is derived from an EMBL/GenBank/DDBJ whole genome shotgun (WGS) entry which is preliminary data.</text>
</comment>
<keyword evidence="6" id="KW-1185">Reference proteome</keyword>
<feature type="compositionally biased region" description="Low complexity" evidence="3">
    <location>
        <begin position="262"/>
        <end position="275"/>
    </location>
</feature>
<evidence type="ECO:0000256" key="2">
    <source>
        <dbReference type="ARBA" id="ARBA00022606"/>
    </source>
</evidence>
<evidence type="ECO:0000256" key="1">
    <source>
        <dbReference type="ARBA" id="ARBA00022543"/>
    </source>
</evidence>
<feature type="compositionally biased region" description="Acidic residues" evidence="3">
    <location>
        <begin position="292"/>
        <end position="305"/>
    </location>
</feature>
<dbReference type="Proteomes" id="UP001054857">
    <property type="component" value="Unassembled WGS sequence"/>
</dbReference>
<feature type="compositionally biased region" description="Low complexity" evidence="3">
    <location>
        <begin position="159"/>
        <end position="185"/>
    </location>
</feature>
<dbReference type="EMBL" id="BMAR01000018">
    <property type="protein sequence ID" value="GFR47529.1"/>
    <property type="molecule type" value="Genomic_DNA"/>
</dbReference>
<accession>A0AAD3DUU4</accession>
<proteinExistence type="predicted"/>
<reference evidence="5 6" key="1">
    <citation type="journal article" date="2021" name="Sci. Rep.">
        <title>Genome sequencing of the multicellular alga Astrephomene provides insights into convergent evolution of germ-soma differentiation.</title>
        <authorList>
            <person name="Yamashita S."/>
            <person name="Yamamoto K."/>
            <person name="Matsuzaki R."/>
            <person name="Suzuki S."/>
            <person name="Yamaguchi H."/>
            <person name="Hirooka S."/>
            <person name="Minakuchi Y."/>
            <person name="Miyagishima S."/>
            <person name="Kawachi M."/>
            <person name="Toyoda A."/>
            <person name="Nozaki H."/>
        </authorList>
    </citation>
    <scope>NUCLEOTIDE SEQUENCE [LARGE SCALE GENOMIC DNA]</scope>
    <source>
        <strain evidence="5 6">NIES-4017</strain>
    </source>
</reference>
<feature type="compositionally biased region" description="Pro residues" evidence="3">
    <location>
        <begin position="113"/>
        <end position="122"/>
    </location>
</feature>